<organism evidence="1">
    <name type="scientific">Ignisphaera aggregans</name>
    <dbReference type="NCBI Taxonomy" id="334771"/>
    <lineage>
        <taxon>Archaea</taxon>
        <taxon>Thermoproteota</taxon>
        <taxon>Thermoprotei</taxon>
        <taxon>Desulfurococcales</taxon>
        <taxon>Desulfurococcaceae</taxon>
        <taxon>Ignisphaera</taxon>
    </lineage>
</organism>
<accession>A0A7C4BCI7</accession>
<dbReference type="EMBL" id="DTFF01000018">
    <property type="protein sequence ID" value="HGI87197.1"/>
    <property type="molecule type" value="Genomic_DNA"/>
</dbReference>
<name>A0A7C4BCI7_9CREN</name>
<protein>
    <submittedName>
        <fullName evidence="1">Uncharacterized protein</fullName>
    </submittedName>
</protein>
<dbReference type="AlphaFoldDB" id="A0A7C4BCI7"/>
<sequence>MMRPLRRGVSTLILAFLVTTTILSIFTYLVLSMARATQTTITGLRSAVEHSYKANPYSLVLNETMGAKALYNLGGSDLIIDKVVVINRAEGSLQVLTPAEAGCPSNVVKAGSELRCTPPYYDYDFVAVINAEGVVINIYRPMIRARVINTTTVLLIPITFDAKSPTDLVEQFDAPPNLVAKPYTNNPSILGMRSGGQLLLLPPGQESELYNESIYTEPGQPLPFGVAIVGYDPSWVLENRSGIRTPTRFSLLLAGPKSPGIGFRAGNRRISLAENGWRVLINNFTGCVKIWRGNQVIACSSTNPQDCSGVSLSAVGFWYYGVDSGLNLRIEFNGVAGYVANFMRMSSSQSPTRETSYYPYIYVGDVDGNGVNDIVFVTEDVYYGDRNKINDLWPGETGGANDYSDYSTQPLVLRLLQIGKALGNKDGSIDGSEYSGVLLFMNILFHDNSYPDVNQLEDIDRTDWVLRVVLLDDEGNEYIVREYRYQEICNYHKTYVTDFGRDNYFVKLSQTVYVPIPGAGRYWIAVVLQDPYQSGNTNDADLTVGVELIGAIPFYR</sequence>
<reference evidence="1" key="1">
    <citation type="journal article" date="2020" name="mSystems">
        <title>Genome- and Community-Level Interaction Insights into Carbon Utilization and Element Cycling Functions of Hydrothermarchaeota in Hydrothermal Sediment.</title>
        <authorList>
            <person name="Zhou Z."/>
            <person name="Liu Y."/>
            <person name="Xu W."/>
            <person name="Pan J."/>
            <person name="Luo Z.H."/>
            <person name="Li M."/>
        </authorList>
    </citation>
    <scope>NUCLEOTIDE SEQUENCE [LARGE SCALE GENOMIC DNA]</scope>
    <source>
        <strain evidence="1">SpSt-732</strain>
    </source>
</reference>
<comment type="caution">
    <text evidence="1">The sequence shown here is derived from an EMBL/GenBank/DDBJ whole genome shotgun (WGS) entry which is preliminary data.</text>
</comment>
<proteinExistence type="predicted"/>
<gene>
    <name evidence="1" type="ORF">ENV14_02195</name>
</gene>
<evidence type="ECO:0000313" key="1">
    <source>
        <dbReference type="EMBL" id="HGI87197.1"/>
    </source>
</evidence>